<sequence>MTHYGWRQTLEHSILGTLPRTFILPIYLTGSISSHVLRTIRLTFSLRRTPSWNICVLY</sequence>
<accession>A0A0C9XFW0</accession>
<name>A0A0C9XFW0_9AGAR</name>
<keyword evidence="2" id="KW-1185">Reference proteome</keyword>
<dbReference type="Proteomes" id="UP000054477">
    <property type="component" value="Unassembled WGS sequence"/>
</dbReference>
<reference evidence="2" key="2">
    <citation type="submission" date="2015-01" db="EMBL/GenBank/DDBJ databases">
        <title>Evolutionary Origins and Diversification of the Mycorrhizal Mutualists.</title>
        <authorList>
            <consortium name="DOE Joint Genome Institute"/>
            <consortium name="Mycorrhizal Genomics Consortium"/>
            <person name="Kohler A."/>
            <person name="Kuo A."/>
            <person name="Nagy L.G."/>
            <person name="Floudas D."/>
            <person name="Copeland A."/>
            <person name="Barry K.W."/>
            <person name="Cichocki N."/>
            <person name="Veneault-Fourrey C."/>
            <person name="LaButti K."/>
            <person name="Lindquist E.A."/>
            <person name="Lipzen A."/>
            <person name="Lundell T."/>
            <person name="Morin E."/>
            <person name="Murat C."/>
            <person name="Riley R."/>
            <person name="Ohm R."/>
            <person name="Sun H."/>
            <person name="Tunlid A."/>
            <person name="Henrissat B."/>
            <person name="Grigoriev I.V."/>
            <person name="Hibbett D.S."/>
            <person name="Martin F."/>
        </authorList>
    </citation>
    <scope>NUCLEOTIDE SEQUENCE [LARGE SCALE GENOMIC DNA]</scope>
    <source>
        <strain evidence="2">LaAM-08-1</strain>
    </source>
</reference>
<evidence type="ECO:0000313" key="1">
    <source>
        <dbReference type="EMBL" id="KIJ96531.1"/>
    </source>
</evidence>
<dbReference type="EMBL" id="KN838718">
    <property type="protein sequence ID" value="KIJ96531.1"/>
    <property type="molecule type" value="Genomic_DNA"/>
</dbReference>
<dbReference type="AlphaFoldDB" id="A0A0C9XFW0"/>
<gene>
    <name evidence="1" type="ORF">K443DRAFT_282045</name>
</gene>
<evidence type="ECO:0000313" key="2">
    <source>
        <dbReference type="Proteomes" id="UP000054477"/>
    </source>
</evidence>
<proteinExistence type="predicted"/>
<reference evidence="1 2" key="1">
    <citation type="submission" date="2014-04" db="EMBL/GenBank/DDBJ databases">
        <authorList>
            <consortium name="DOE Joint Genome Institute"/>
            <person name="Kuo A."/>
            <person name="Kohler A."/>
            <person name="Nagy L.G."/>
            <person name="Floudas D."/>
            <person name="Copeland A."/>
            <person name="Barry K.W."/>
            <person name="Cichocki N."/>
            <person name="Veneault-Fourrey C."/>
            <person name="LaButti K."/>
            <person name="Lindquist E.A."/>
            <person name="Lipzen A."/>
            <person name="Lundell T."/>
            <person name="Morin E."/>
            <person name="Murat C."/>
            <person name="Sun H."/>
            <person name="Tunlid A."/>
            <person name="Henrissat B."/>
            <person name="Grigoriev I.V."/>
            <person name="Hibbett D.S."/>
            <person name="Martin F."/>
            <person name="Nordberg H.P."/>
            <person name="Cantor M.N."/>
            <person name="Hua S.X."/>
        </authorList>
    </citation>
    <scope>NUCLEOTIDE SEQUENCE [LARGE SCALE GENOMIC DNA]</scope>
    <source>
        <strain evidence="1 2">LaAM-08-1</strain>
    </source>
</reference>
<organism evidence="1 2">
    <name type="scientific">Laccaria amethystina LaAM-08-1</name>
    <dbReference type="NCBI Taxonomy" id="1095629"/>
    <lineage>
        <taxon>Eukaryota</taxon>
        <taxon>Fungi</taxon>
        <taxon>Dikarya</taxon>
        <taxon>Basidiomycota</taxon>
        <taxon>Agaricomycotina</taxon>
        <taxon>Agaricomycetes</taxon>
        <taxon>Agaricomycetidae</taxon>
        <taxon>Agaricales</taxon>
        <taxon>Agaricineae</taxon>
        <taxon>Hydnangiaceae</taxon>
        <taxon>Laccaria</taxon>
    </lineage>
</organism>
<protein>
    <submittedName>
        <fullName evidence="1">Uncharacterized protein</fullName>
    </submittedName>
</protein>
<dbReference type="HOGENOM" id="CLU_2979423_0_0_1"/>